<evidence type="ECO:0000256" key="1">
    <source>
        <dbReference type="ARBA" id="ARBA00022723"/>
    </source>
</evidence>
<evidence type="ECO:0000313" key="7">
    <source>
        <dbReference type="Proteomes" id="UP000309215"/>
    </source>
</evidence>
<keyword evidence="2" id="KW-0408">Iron</keyword>
<keyword evidence="3" id="KW-0411">Iron-sulfur</keyword>
<dbReference type="GO" id="GO:0046872">
    <property type="term" value="F:metal ion binding"/>
    <property type="evidence" value="ECO:0007669"/>
    <property type="project" value="UniProtKB-KW"/>
</dbReference>
<dbReference type="Gene3D" id="3.30.499.10">
    <property type="entry name" value="Aconitase, domain 3"/>
    <property type="match status" value="2"/>
</dbReference>
<evidence type="ECO:0000256" key="3">
    <source>
        <dbReference type="ARBA" id="ARBA00023014"/>
    </source>
</evidence>
<dbReference type="PANTHER" id="PTHR43822:SF21">
    <property type="entry name" value="3-ISOPROPYLMALATE DEHYDRATASE LARGE SUBUNIT 1"/>
    <property type="match status" value="1"/>
</dbReference>
<dbReference type="EMBL" id="SSMQ01000069">
    <property type="protein sequence ID" value="TKC98386.1"/>
    <property type="molecule type" value="Genomic_DNA"/>
</dbReference>
<evidence type="ECO:0000259" key="5">
    <source>
        <dbReference type="Pfam" id="PF00330"/>
    </source>
</evidence>
<reference evidence="6 7" key="1">
    <citation type="submission" date="2019-04" db="EMBL/GenBank/DDBJ databases">
        <authorList>
            <person name="Li Y."/>
            <person name="Wang J."/>
        </authorList>
    </citation>
    <scope>NUCLEOTIDE SEQUENCE [LARGE SCALE GENOMIC DNA]</scope>
    <source>
        <strain evidence="6 7">DSM 14668</strain>
    </source>
</reference>
<dbReference type="PANTHER" id="PTHR43822">
    <property type="entry name" value="HOMOACONITASE, MITOCHONDRIAL-RELATED"/>
    <property type="match status" value="1"/>
</dbReference>
<sequence length="608" mass="63054">MPQKILAGRAADPQLRGDLVQVKVDQIILSRSPNRALGEALSAGMKKTPVEMAVAYDGTCVTDARALADVAAGAPQAVSPELPAYNVPIARGGIGFPAPVHLERFAAPARLALTDDARLAPVGGVGMLTLVVSPSQLGQALATGSTWVRPPRSVQIHLSGRVRPFVCARDVALELLRRGIDEIVRRIEAEHHAPVVLEFAGPSARLLSVAERAVLCGIAPQVGAAAALFVSDEKTEVFLRDQRRSKAHRALVPDPGAPCEEVVSLDLSTVDPLLMDEAGVVRPVRDLAGKPVGQVVLGGDSGVTLRDMLAAALLLKSKRVPSRLDLLVAPPSRQVLEVLAQSGALVDLVATGARIIEPDRRVVTGELYPPPAGTLSLRTAEPAPRVPGVPSFVVASAETLAYAVATGTVGDPRSFKRPVRVTVPRALPTDDVLVLRDKKGEGAAAGKSPALPPPASWKGPLVLDLIEGASRPSANGKPAEVPPTPGGPPLAGGVVVVLRSLDEVRAVVEKTIDLPALRAVVAPFVPSTAVAALASEGIATFEVPPASLDGLKGQKSLSLPEPAAWGDKVGAVVGEQTIQMTWLALGAERTWTHAGTSRSPGSSKASKA</sequence>
<evidence type="ECO:0000256" key="2">
    <source>
        <dbReference type="ARBA" id="ARBA00023004"/>
    </source>
</evidence>
<organism evidence="6 7">
    <name type="scientific">Polyangium fumosum</name>
    <dbReference type="NCBI Taxonomy" id="889272"/>
    <lineage>
        <taxon>Bacteria</taxon>
        <taxon>Pseudomonadati</taxon>
        <taxon>Myxococcota</taxon>
        <taxon>Polyangia</taxon>
        <taxon>Polyangiales</taxon>
        <taxon>Polyangiaceae</taxon>
        <taxon>Polyangium</taxon>
    </lineage>
</organism>
<accession>A0A4U1IV76</accession>
<name>A0A4U1IV76_9BACT</name>
<dbReference type="InterPro" id="IPR015931">
    <property type="entry name" value="Acnase/IPM_dHydase_lsu_aba_1/3"/>
</dbReference>
<comment type="caution">
    <text evidence="6">The sequence shown here is derived from an EMBL/GenBank/DDBJ whole genome shotgun (WGS) entry which is preliminary data.</text>
</comment>
<keyword evidence="1" id="KW-0479">Metal-binding</keyword>
<dbReference type="InterPro" id="IPR001030">
    <property type="entry name" value="Acoase/IPM_deHydtase_lsu_aba"/>
</dbReference>
<dbReference type="InterPro" id="IPR050067">
    <property type="entry name" value="IPM_dehydratase_rel_enz"/>
</dbReference>
<dbReference type="SUPFAM" id="SSF53732">
    <property type="entry name" value="Aconitase iron-sulfur domain"/>
    <property type="match status" value="1"/>
</dbReference>
<evidence type="ECO:0000313" key="6">
    <source>
        <dbReference type="EMBL" id="TKC98386.1"/>
    </source>
</evidence>
<dbReference type="OrthoDB" id="9764318at2"/>
<dbReference type="AlphaFoldDB" id="A0A4U1IV76"/>
<dbReference type="GO" id="GO:0016829">
    <property type="term" value="F:lyase activity"/>
    <property type="evidence" value="ECO:0007669"/>
    <property type="project" value="UniProtKB-KW"/>
</dbReference>
<dbReference type="Proteomes" id="UP000309215">
    <property type="component" value="Unassembled WGS sequence"/>
</dbReference>
<protein>
    <submittedName>
        <fullName evidence="6">3-isopropylmalate dehydratase</fullName>
    </submittedName>
</protein>
<dbReference type="InterPro" id="IPR036008">
    <property type="entry name" value="Aconitase_4Fe-4S_dom"/>
</dbReference>
<keyword evidence="4" id="KW-0456">Lyase</keyword>
<dbReference type="GO" id="GO:0051536">
    <property type="term" value="F:iron-sulfur cluster binding"/>
    <property type="evidence" value="ECO:0007669"/>
    <property type="project" value="UniProtKB-KW"/>
</dbReference>
<proteinExistence type="predicted"/>
<gene>
    <name evidence="6" type="ORF">E8A74_41600</name>
</gene>
<feature type="domain" description="Aconitase/3-isopropylmalate dehydratase large subunit alpha/beta/alpha" evidence="5">
    <location>
        <begin position="100"/>
        <end position="273"/>
    </location>
</feature>
<evidence type="ECO:0000256" key="4">
    <source>
        <dbReference type="ARBA" id="ARBA00023239"/>
    </source>
</evidence>
<dbReference type="RefSeq" id="WP_136934687.1">
    <property type="nucleotide sequence ID" value="NZ_SSMQ01000069.1"/>
</dbReference>
<keyword evidence="7" id="KW-1185">Reference proteome</keyword>
<dbReference type="GO" id="GO:0043436">
    <property type="term" value="P:oxoacid metabolic process"/>
    <property type="evidence" value="ECO:0007669"/>
    <property type="project" value="UniProtKB-ARBA"/>
</dbReference>
<dbReference type="Pfam" id="PF00330">
    <property type="entry name" value="Aconitase"/>
    <property type="match status" value="1"/>
</dbReference>